<evidence type="ECO:0000313" key="2">
    <source>
        <dbReference type="Proteomes" id="UP000008726"/>
    </source>
</evidence>
<evidence type="ECO:0000313" key="1">
    <source>
        <dbReference type="EMBL" id="ADQ52941.1"/>
    </source>
</evidence>
<dbReference type="RefSeq" id="YP_009011651.1">
    <property type="nucleotide sequence ID" value="NC_023688.1"/>
</dbReference>
<name>E5DQF5_9CAUD</name>
<dbReference type="OrthoDB" id="38041at10239"/>
<dbReference type="GeneID" id="18560146"/>
<dbReference type="Proteomes" id="UP000008726">
    <property type="component" value="Segment"/>
</dbReference>
<organism evidence="1 2">
    <name type="scientific">Aeromonas phage PX29</name>
    <dbReference type="NCBI Taxonomy" id="926067"/>
    <lineage>
        <taxon>Viruses</taxon>
        <taxon>Duplodnaviria</taxon>
        <taxon>Heunggongvirae</taxon>
        <taxon>Uroviricota</taxon>
        <taxon>Caudoviricetes</taxon>
        <taxon>Pantevenvirales</taxon>
        <taxon>Straboviridae</taxon>
        <taxon>Angelvirus</taxon>
        <taxon>Angelvirus px29</taxon>
    </lineage>
</organism>
<reference evidence="1 2" key="1">
    <citation type="journal article" date="2010" name="Virol. J.">
        <title>Genomes of the T4-related bacteriophages as windows on microbial genome evolution.</title>
        <authorList>
            <person name="Petrov V.M."/>
            <person name="Ratnayaka S."/>
            <person name="Nolan J.M."/>
            <person name="Miller E.S."/>
            <person name="Karam J.D."/>
        </authorList>
    </citation>
    <scope>NUCLEOTIDE SEQUENCE [LARGE SCALE GENOMIC DNA]</scope>
</reference>
<proteinExistence type="predicted"/>
<sequence length="68" mass="8083">MSMYNTDHITTLISERILNKSPEQKEKERLEEARMLRESRLVDGISKTRAFLSTLDESQRVRFLQSIR</sequence>
<gene>
    <name evidence="1" type="ORF">PX29p222</name>
</gene>
<dbReference type="EMBL" id="GU396103">
    <property type="protein sequence ID" value="ADQ52941.1"/>
    <property type="molecule type" value="Genomic_DNA"/>
</dbReference>
<protein>
    <submittedName>
        <fullName evidence="1">Uncharacterized protein</fullName>
    </submittedName>
</protein>
<dbReference type="KEGG" id="vg:18560146"/>
<keyword evidence="2" id="KW-1185">Reference proteome</keyword>
<accession>E5DQF5</accession>